<dbReference type="HAMAP" id="MF_00372">
    <property type="entry name" value="HutI"/>
    <property type="match status" value="1"/>
</dbReference>
<sequence>MNGHNNYKGIQTALQDELKVGLQHDLYSLENCHIATLANNDTPYGLVENAACLIDDGIITWVGDRRELGNDAQWDQVLDLGGRMVTPALIDCHTHIVHGGDRAQEFEMRLNGASYEEVARAGGGIISTVTATRDADDASLLASALPRVDAMIAEGVTLIEIKSGYGLTQDSELRVLRVARQITQHRPVEVRTTYLGAHAVPAEYADRADAYIDDVCIPTLRLAHEQGLVDAVDAFCEGIAFDTHQVARVFDVAKELGLQIKIHAEQLSNLGGTAMAAGYGALSADHIEYLDETGVQAMAAADVTAVILPGAFYTLRETQQPPVAVLRKHGVPMAVATDANPGSSPMTSILLAMNMACTLFRLTPEEALLGTTRHAAGALGLSDRGMVAAGMRADLAVWNIKHPSELAYRIGFNPLHQRIFGGRL</sequence>
<feature type="binding site" evidence="8">
    <location>
        <position position="263"/>
    </location>
    <ligand>
        <name>Zn(2+)</name>
        <dbReference type="ChEBI" id="CHEBI:29105"/>
    </ligand>
</feature>
<dbReference type="InterPro" id="IPR005920">
    <property type="entry name" value="HutI"/>
</dbReference>
<dbReference type="Pfam" id="PF01979">
    <property type="entry name" value="Amidohydro_1"/>
    <property type="match status" value="1"/>
</dbReference>
<keyword evidence="2 8" id="KW-0963">Cytoplasm</keyword>
<evidence type="ECO:0000256" key="6">
    <source>
        <dbReference type="ARBA" id="ARBA00022833"/>
    </source>
</evidence>
<dbReference type="GO" id="GO:0050480">
    <property type="term" value="F:imidazolonepropionase activity"/>
    <property type="evidence" value="ECO:0007669"/>
    <property type="project" value="UniProtKB-UniRule"/>
</dbReference>
<dbReference type="AlphaFoldDB" id="A0A3T0NA13"/>
<keyword evidence="6 8" id="KW-0862">Zinc</keyword>
<protein>
    <recommendedName>
        <fullName evidence="1 8">Imidazolonepropionase</fullName>
        <ecNumber evidence="1 8">3.5.2.7</ecNumber>
    </recommendedName>
    <alternativeName>
        <fullName evidence="8">Imidazolone-5-propionate hydrolase</fullName>
    </alternativeName>
</protein>
<feature type="binding site" evidence="8">
    <location>
        <position position="263"/>
    </location>
    <ligand>
        <name>Fe(3+)</name>
        <dbReference type="ChEBI" id="CHEBI:29034"/>
    </ligand>
</feature>
<dbReference type="SUPFAM" id="SSF51556">
    <property type="entry name" value="Metallo-dependent hydrolases"/>
    <property type="match status" value="1"/>
</dbReference>
<keyword evidence="11" id="KW-1185">Reference proteome</keyword>
<organism evidence="10 11">
    <name type="scientific">Parasedimentitalea marina</name>
    <dbReference type="NCBI Taxonomy" id="2483033"/>
    <lineage>
        <taxon>Bacteria</taxon>
        <taxon>Pseudomonadati</taxon>
        <taxon>Pseudomonadota</taxon>
        <taxon>Alphaproteobacteria</taxon>
        <taxon>Rhodobacterales</taxon>
        <taxon>Paracoccaceae</taxon>
        <taxon>Parasedimentitalea</taxon>
    </lineage>
</organism>
<comment type="catalytic activity">
    <reaction evidence="8">
        <text>4-imidazolone-5-propanoate + H2O = N-formimidoyl-L-glutamate</text>
        <dbReference type="Rhea" id="RHEA:23660"/>
        <dbReference type="ChEBI" id="CHEBI:15377"/>
        <dbReference type="ChEBI" id="CHEBI:58928"/>
        <dbReference type="ChEBI" id="CHEBI:77893"/>
        <dbReference type="EC" id="3.5.2.7"/>
    </reaction>
</comment>
<evidence type="ECO:0000256" key="5">
    <source>
        <dbReference type="ARBA" id="ARBA00022808"/>
    </source>
</evidence>
<dbReference type="RefSeq" id="WP_127751368.1">
    <property type="nucleotide sequence ID" value="NZ_CP033221.1"/>
</dbReference>
<dbReference type="GO" id="GO:0005737">
    <property type="term" value="C:cytoplasm"/>
    <property type="evidence" value="ECO:0007669"/>
    <property type="project" value="UniProtKB-SubCell"/>
</dbReference>
<feature type="domain" description="Amidohydrolase-related" evidence="9">
    <location>
        <begin position="84"/>
        <end position="400"/>
    </location>
</feature>
<feature type="binding site" evidence="8">
    <location>
        <position position="343"/>
    </location>
    <ligand>
        <name>4-imidazolone-5-propanoate</name>
        <dbReference type="ChEBI" id="CHEBI:77893"/>
    </ligand>
</feature>
<evidence type="ECO:0000256" key="3">
    <source>
        <dbReference type="ARBA" id="ARBA00022723"/>
    </source>
</evidence>
<comment type="pathway">
    <text evidence="8">Amino-acid degradation; L-histidine degradation into L-glutamate; N-formimidoyl-L-glutamate from L-histidine: step 3/3.</text>
</comment>
<reference evidence="10 11" key="1">
    <citation type="submission" date="2018-10" db="EMBL/GenBank/DDBJ databases">
        <title>Parasedimentitalea marina sp. nov., a psychrophilic bacterium isolated from deep seawater of the New Britain Trench.</title>
        <authorList>
            <person name="Cao J."/>
        </authorList>
    </citation>
    <scope>NUCLEOTIDE SEQUENCE [LARGE SCALE GENOMIC DNA]</scope>
    <source>
        <strain evidence="10 11">W43</strain>
        <plasmid evidence="10 11">pW43B</plasmid>
    </source>
</reference>
<dbReference type="Gene3D" id="2.30.40.10">
    <property type="entry name" value="Urease, subunit C, domain 1"/>
    <property type="match status" value="1"/>
</dbReference>
<feature type="binding site" evidence="8">
    <location>
        <position position="102"/>
    </location>
    <ligand>
        <name>4-imidazolone-5-propanoate</name>
        <dbReference type="ChEBI" id="CHEBI:77893"/>
    </ligand>
</feature>
<evidence type="ECO:0000313" key="11">
    <source>
        <dbReference type="Proteomes" id="UP000283063"/>
    </source>
</evidence>
<dbReference type="EMBL" id="CP033221">
    <property type="protein sequence ID" value="AZV80868.1"/>
    <property type="molecule type" value="Genomic_DNA"/>
</dbReference>
<dbReference type="GO" id="GO:0019557">
    <property type="term" value="P:L-histidine catabolic process to glutamate and formate"/>
    <property type="evidence" value="ECO:0007669"/>
    <property type="project" value="UniProtKB-UniPathway"/>
</dbReference>
<keyword evidence="5 8" id="KW-0369">Histidine metabolism</keyword>
<evidence type="ECO:0000259" key="9">
    <source>
        <dbReference type="Pfam" id="PF01979"/>
    </source>
</evidence>
<comment type="cofactor">
    <cofactor evidence="8">
        <name>Zn(2+)</name>
        <dbReference type="ChEBI" id="CHEBI:29105"/>
    </cofactor>
    <cofactor evidence="8">
        <name>Fe(3+)</name>
        <dbReference type="ChEBI" id="CHEBI:29034"/>
    </cofactor>
    <text evidence="8">Binds 1 zinc or iron ion per subunit.</text>
</comment>
<keyword evidence="4 8" id="KW-0378">Hydrolase</keyword>
<comment type="similarity">
    <text evidence="8">Belongs to the metallo-dependent hydrolases superfamily. HutI family.</text>
</comment>
<keyword evidence="10" id="KW-0614">Plasmid</keyword>
<dbReference type="NCBIfam" id="TIGR01224">
    <property type="entry name" value="hutI"/>
    <property type="match status" value="1"/>
</dbReference>
<dbReference type="InterPro" id="IPR032466">
    <property type="entry name" value="Metal_Hydrolase"/>
</dbReference>
<feature type="binding site" evidence="8">
    <location>
        <position position="266"/>
    </location>
    <ligand>
        <name>4-imidazolone-5-propanoate</name>
        <dbReference type="ChEBI" id="CHEBI:77893"/>
    </ligand>
</feature>
<evidence type="ECO:0000256" key="1">
    <source>
        <dbReference type="ARBA" id="ARBA00012864"/>
    </source>
</evidence>
<dbReference type="SUPFAM" id="SSF51338">
    <property type="entry name" value="Composite domain of metallo-dependent hydrolases"/>
    <property type="match status" value="1"/>
</dbReference>
<dbReference type="InterPro" id="IPR006680">
    <property type="entry name" value="Amidohydro-rel"/>
</dbReference>
<feature type="binding site" evidence="8">
    <location>
        <position position="340"/>
    </location>
    <ligand>
        <name>N-formimidoyl-L-glutamate</name>
        <dbReference type="ChEBI" id="CHEBI:58928"/>
    </ligand>
</feature>
<gene>
    <name evidence="8" type="primary">hutI</name>
    <name evidence="10" type="ORF">EBB79_23265</name>
</gene>
<dbReference type="GO" id="GO:0019556">
    <property type="term" value="P:L-histidine catabolic process to glutamate and formamide"/>
    <property type="evidence" value="ECO:0007669"/>
    <property type="project" value="UniProtKB-UniRule"/>
</dbReference>
<comment type="function">
    <text evidence="8">Catalyzes the hydrolytic cleavage of the carbon-nitrogen bond in imidazolone-5-propanoate to yield N-formimidoyl-L-glutamate. It is the third step in the universal histidine degradation pathway.</text>
</comment>
<accession>A0A3T0NA13</accession>
<feature type="binding site" evidence="8">
    <location>
        <position position="338"/>
    </location>
    <ligand>
        <name>Fe(3+)</name>
        <dbReference type="ChEBI" id="CHEBI:29034"/>
    </ligand>
</feature>
<feature type="binding site" evidence="8">
    <location>
        <position position="93"/>
    </location>
    <ligand>
        <name>Fe(3+)</name>
        <dbReference type="ChEBI" id="CHEBI:29034"/>
    </ligand>
</feature>
<dbReference type="UniPathway" id="UPA00379">
    <property type="reaction ID" value="UER00551"/>
</dbReference>
<dbReference type="InterPro" id="IPR011059">
    <property type="entry name" value="Metal-dep_hydrolase_composite"/>
</dbReference>
<feature type="binding site" evidence="8">
    <location>
        <position position="93"/>
    </location>
    <ligand>
        <name>Zn(2+)</name>
        <dbReference type="ChEBI" id="CHEBI:29105"/>
    </ligand>
</feature>
<feature type="binding site" evidence="8">
    <location>
        <position position="95"/>
    </location>
    <ligand>
        <name>Fe(3+)</name>
        <dbReference type="ChEBI" id="CHEBI:29034"/>
    </ligand>
</feature>
<dbReference type="Gene3D" id="3.20.20.140">
    <property type="entry name" value="Metal-dependent hydrolases"/>
    <property type="match status" value="1"/>
</dbReference>
<dbReference type="GO" id="GO:0005506">
    <property type="term" value="F:iron ion binding"/>
    <property type="evidence" value="ECO:0007669"/>
    <property type="project" value="UniProtKB-UniRule"/>
</dbReference>
<dbReference type="EC" id="3.5.2.7" evidence="1 8"/>
<name>A0A3T0NA13_9RHOB</name>
<dbReference type="PANTHER" id="PTHR42752">
    <property type="entry name" value="IMIDAZOLONEPROPIONASE"/>
    <property type="match status" value="1"/>
</dbReference>
<feature type="binding site" evidence="8">
    <location>
        <position position="338"/>
    </location>
    <ligand>
        <name>Zn(2+)</name>
        <dbReference type="ChEBI" id="CHEBI:29105"/>
    </ligand>
</feature>
<feature type="binding site" evidence="8">
    <location>
        <position position="342"/>
    </location>
    <ligand>
        <name>N-formimidoyl-L-glutamate</name>
        <dbReference type="ChEBI" id="CHEBI:58928"/>
    </ligand>
</feature>
<feature type="binding site" evidence="8">
    <location>
        <position position="198"/>
    </location>
    <ligand>
        <name>4-imidazolone-5-propanoate</name>
        <dbReference type="ChEBI" id="CHEBI:77893"/>
    </ligand>
</feature>
<keyword evidence="3 8" id="KW-0479">Metal-binding</keyword>
<dbReference type="FunFam" id="3.20.20.140:FF:000007">
    <property type="entry name" value="Imidazolonepropionase"/>
    <property type="match status" value="1"/>
</dbReference>
<dbReference type="Proteomes" id="UP000283063">
    <property type="component" value="Plasmid pW43B"/>
</dbReference>
<dbReference type="GO" id="GO:0008270">
    <property type="term" value="F:zinc ion binding"/>
    <property type="evidence" value="ECO:0007669"/>
    <property type="project" value="UniProtKB-UniRule"/>
</dbReference>
<evidence type="ECO:0000256" key="8">
    <source>
        <dbReference type="HAMAP-Rule" id="MF_00372"/>
    </source>
</evidence>
<evidence type="ECO:0000256" key="4">
    <source>
        <dbReference type="ARBA" id="ARBA00022801"/>
    </source>
</evidence>
<geneLocation type="plasmid" evidence="10 11">
    <name>pW43B</name>
</geneLocation>
<feature type="binding site" evidence="8">
    <location>
        <position position="95"/>
    </location>
    <ligand>
        <name>Zn(2+)</name>
        <dbReference type="ChEBI" id="CHEBI:29105"/>
    </ligand>
</feature>
<keyword evidence="7 8" id="KW-0408">Iron</keyword>
<evidence type="ECO:0000313" key="10">
    <source>
        <dbReference type="EMBL" id="AZV80868.1"/>
    </source>
</evidence>
<dbReference type="CDD" id="cd01296">
    <property type="entry name" value="Imidazolone-5PH"/>
    <property type="match status" value="1"/>
</dbReference>
<feature type="binding site" evidence="8">
    <location>
        <position position="165"/>
    </location>
    <ligand>
        <name>N-formimidoyl-L-glutamate</name>
        <dbReference type="ChEBI" id="CHEBI:58928"/>
    </ligand>
</feature>
<evidence type="ECO:0000256" key="2">
    <source>
        <dbReference type="ARBA" id="ARBA00022490"/>
    </source>
</evidence>
<evidence type="ECO:0000256" key="7">
    <source>
        <dbReference type="ARBA" id="ARBA00023004"/>
    </source>
</evidence>
<dbReference type="PANTHER" id="PTHR42752:SF1">
    <property type="entry name" value="IMIDAZOLONEPROPIONASE-RELATED"/>
    <property type="match status" value="1"/>
</dbReference>
<proteinExistence type="inferred from homology"/>
<dbReference type="OrthoDB" id="9776455at2"/>
<dbReference type="KEGG" id="sedi:EBB79_23265"/>
<comment type="subcellular location">
    <subcellularLocation>
        <location evidence="8">Cytoplasm</location>
    </subcellularLocation>
</comment>
<feature type="binding site" evidence="8">
    <location>
        <position position="165"/>
    </location>
    <ligand>
        <name>4-imidazolone-5-propanoate</name>
        <dbReference type="ChEBI" id="CHEBI:77893"/>
    </ligand>
</feature>